<protein>
    <submittedName>
        <fullName evidence="1 2">Uncharacterized protein</fullName>
    </submittedName>
</protein>
<reference evidence="1 3" key="1">
    <citation type="journal article" date="2014" name="BMC Genomics">
        <title>Genome sequence of Anopheles sinensis provides insight into genetics basis of mosquito competence for malaria parasites.</title>
        <authorList>
            <person name="Zhou D."/>
            <person name="Zhang D."/>
            <person name="Ding G."/>
            <person name="Shi L."/>
            <person name="Hou Q."/>
            <person name="Ye Y."/>
            <person name="Xu Y."/>
            <person name="Zhou H."/>
            <person name="Xiong C."/>
            <person name="Li S."/>
            <person name="Yu J."/>
            <person name="Hong S."/>
            <person name="Yu X."/>
            <person name="Zou P."/>
            <person name="Chen C."/>
            <person name="Chang X."/>
            <person name="Wang W."/>
            <person name="Lv Y."/>
            <person name="Sun Y."/>
            <person name="Ma L."/>
            <person name="Shen B."/>
            <person name="Zhu C."/>
        </authorList>
    </citation>
    <scope>NUCLEOTIDE SEQUENCE [LARGE SCALE GENOMIC DNA]</scope>
</reference>
<proteinExistence type="predicted"/>
<dbReference type="EMBL" id="KE525343">
    <property type="protein sequence ID" value="KFB49131.1"/>
    <property type="molecule type" value="Genomic_DNA"/>
</dbReference>
<reference evidence="2" key="2">
    <citation type="submission" date="2020-05" db="UniProtKB">
        <authorList>
            <consortium name="EnsemblMetazoa"/>
        </authorList>
    </citation>
    <scope>IDENTIFICATION</scope>
</reference>
<gene>
    <name evidence="1" type="ORF">ZHAS_00017285</name>
</gene>
<dbReference type="EMBL" id="ATLV01023414">
    <property type="status" value="NOT_ANNOTATED_CDS"/>
    <property type="molecule type" value="Genomic_DNA"/>
</dbReference>
<keyword evidence="3" id="KW-1185">Reference proteome</keyword>
<accession>A0A084WFY7</accession>
<evidence type="ECO:0000313" key="3">
    <source>
        <dbReference type="Proteomes" id="UP000030765"/>
    </source>
</evidence>
<evidence type="ECO:0000313" key="2">
    <source>
        <dbReference type="EnsemblMetazoa" id="ASIC017285-PA"/>
    </source>
</evidence>
<dbReference type="EnsemblMetazoa" id="ASIC017285-RA">
    <property type="protein sequence ID" value="ASIC017285-PA"/>
    <property type="gene ID" value="ASIC017285"/>
</dbReference>
<evidence type="ECO:0000313" key="1">
    <source>
        <dbReference type="EMBL" id="KFB49131.1"/>
    </source>
</evidence>
<name>A0A084WFY7_ANOSI</name>
<organism evidence="1">
    <name type="scientific">Anopheles sinensis</name>
    <name type="common">Mosquito</name>
    <dbReference type="NCBI Taxonomy" id="74873"/>
    <lineage>
        <taxon>Eukaryota</taxon>
        <taxon>Metazoa</taxon>
        <taxon>Ecdysozoa</taxon>
        <taxon>Arthropoda</taxon>
        <taxon>Hexapoda</taxon>
        <taxon>Insecta</taxon>
        <taxon>Pterygota</taxon>
        <taxon>Neoptera</taxon>
        <taxon>Endopterygota</taxon>
        <taxon>Diptera</taxon>
        <taxon>Nematocera</taxon>
        <taxon>Culicoidea</taxon>
        <taxon>Culicidae</taxon>
        <taxon>Anophelinae</taxon>
        <taxon>Anopheles</taxon>
    </lineage>
</organism>
<dbReference type="VEuPathDB" id="VectorBase:ASIC017285"/>
<dbReference type="Proteomes" id="UP000030765">
    <property type="component" value="Unassembled WGS sequence"/>
</dbReference>
<dbReference type="AlphaFoldDB" id="A0A084WFY7"/>
<sequence>MSMSLGQGGHQVAGGVRRLLSTTTKNGPHPAAQLSVRLTAIEMDGLLIRMR</sequence>